<evidence type="ECO:0000259" key="9">
    <source>
        <dbReference type="PROSITE" id="PS51192"/>
    </source>
</evidence>
<dbReference type="InterPro" id="IPR014001">
    <property type="entry name" value="Helicase_ATP-bd"/>
</dbReference>
<dbReference type="PROSITE" id="PS51194">
    <property type="entry name" value="HELICASE_CTER"/>
    <property type="match status" value="1"/>
</dbReference>
<dbReference type="OrthoDB" id="3238224at2759"/>
<accession>A0A4R0RLF5</accession>
<keyword evidence="3" id="KW-0067">ATP-binding</keyword>
<dbReference type="GO" id="GO:0005524">
    <property type="term" value="F:ATP binding"/>
    <property type="evidence" value="ECO:0007669"/>
    <property type="project" value="UniProtKB-KW"/>
</dbReference>
<feature type="compositionally biased region" description="Polar residues" evidence="8">
    <location>
        <begin position="649"/>
        <end position="680"/>
    </location>
</feature>
<organism evidence="11 12">
    <name type="scientific">Steccherinum ochraceum</name>
    <dbReference type="NCBI Taxonomy" id="92696"/>
    <lineage>
        <taxon>Eukaryota</taxon>
        <taxon>Fungi</taxon>
        <taxon>Dikarya</taxon>
        <taxon>Basidiomycota</taxon>
        <taxon>Agaricomycotina</taxon>
        <taxon>Agaricomycetes</taxon>
        <taxon>Polyporales</taxon>
        <taxon>Steccherinaceae</taxon>
        <taxon>Steccherinum</taxon>
    </lineage>
</organism>
<protein>
    <recommendedName>
        <fullName evidence="7">DNA 3'-5' helicase</fullName>
        <ecNumber evidence="7">5.6.2.4</ecNumber>
    </recommendedName>
</protein>
<evidence type="ECO:0000256" key="7">
    <source>
        <dbReference type="ARBA" id="ARBA00034808"/>
    </source>
</evidence>
<evidence type="ECO:0000259" key="10">
    <source>
        <dbReference type="PROSITE" id="PS51194"/>
    </source>
</evidence>
<dbReference type="GO" id="GO:0005694">
    <property type="term" value="C:chromosome"/>
    <property type="evidence" value="ECO:0007669"/>
    <property type="project" value="TreeGrafter"/>
</dbReference>
<feature type="region of interest" description="Disordered" evidence="8">
    <location>
        <begin position="736"/>
        <end position="766"/>
    </location>
</feature>
<keyword evidence="5" id="KW-0413">Isomerase</keyword>
<dbReference type="GO" id="GO:0043138">
    <property type="term" value="F:3'-5' DNA helicase activity"/>
    <property type="evidence" value="ECO:0007669"/>
    <property type="project" value="UniProtKB-EC"/>
</dbReference>
<dbReference type="STRING" id="92696.A0A4R0RLF5"/>
<evidence type="ECO:0000256" key="5">
    <source>
        <dbReference type="ARBA" id="ARBA00023235"/>
    </source>
</evidence>
<dbReference type="GO" id="GO:0009378">
    <property type="term" value="F:four-way junction helicase activity"/>
    <property type="evidence" value="ECO:0007669"/>
    <property type="project" value="TreeGrafter"/>
</dbReference>
<dbReference type="InterPro" id="IPR011545">
    <property type="entry name" value="DEAD/DEAH_box_helicase_dom"/>
</dbReference>
<feature type="compositionally biased region" description="Basic and acidic residues" evidence="8">
    <location>
        <begin position="371"/>
        <end position="382"/>
    </location>
</feature>
<dbReference type="Pfam" id="PF00270">
    <property type="entry name" value="DEAD"/>
    <property type="match status" value="1"/>
</dbReference>
<dbReference type="EMBL" id="RWJN01000156">
    <property type="protein sequence ID" value="TCD65949.1"/>
    <property type="molecule type" value="Genomic_DNA"/>
</dbReference>
<feature type="domain" description="Helicase C-terminal" evidence="10">
    <location>
        <begin position="214"/>
        <end position="395"/>
    </location>
</feature>
<dbReference type="SUPFAM" id="SSF52540">
    <property type="entry name" value="P-loop containing nucleoside triphosphate hydrolases"/>
    <property type="match status" value="1"/>
</dbReference>
<feature type="compositionally biased region" description="Polar residues" evidence="8">
    <location>
        <begin position="752"/>
        <end position="766"/>
    </location>
</feature>
<feature type="region of interest" description="Disordered" evidence="8">
    <location>
        <begin position="371"/>
        <end position="410"/>
    </location>
</feature>
<feature type="region of interest" description="Disordered" evidence="8">
    <location>
        <begin position="438"/>
        <end position="463"/>
    </location>
</feature>
<dbReference type="GO" id="GO:0003677">
    <property type="term" value="F:DNA binding"/>
    <property type="evidence" value="ECO:0007669"/>
    <property type="project" value="UniProtKB-KW"/>
</dbReference>
<evidence type="ECO:0000256" key="3">
    <source>
        <dbReference type="ARBA" id="ARBA00022840"/>
    </source>
</evidence>
<feature type="domain" description="Helicase ATP-binding" evidence="9">
    <location>
        <begin position="19"/>
        <end position="181"/>
    </location>
</feature>
<feature type="compositionally biased region" description="Basic and acidic residues" evidence="8">
    <location>
        <begin position="438"/>
        <end position="458"/>
    </location>
</feature>
<dbReference type="AlphaFoldDB" id="A0A4R0RLF5"/>
<evidence type="ECO:0000256" key="2">
    <source>
        <dbReference type="ARBA" id="ARBA00022741"/>
    </source>
</evidence>
<dbReference type="PROSITE" id="PS51192">
    <property type="entry name" value="HELICASE_ATP_BIND_1"/>
    <property type="match status" value="1"/>
</dbReference>
<dbReference type="PANTHER" id="PTHR13710">
    <property type="entry name" value="DNA HELICASE RECQ FAMILY MEMBER"/>
    <property type="match status" value="1"/>
</dbReference>
<gene>
    <name evidence="11" type="ORF">EIP91_001979</name>
</gene>
<feature type="compositionally biased region" description="Low complexity" evidence="8">
    <location>
        <begin position="571"/>
        <end position="594"/>
    </location>
</feature>
<evidence type="ECO:0000256" key="6">
    <source>
        <dbReference type="ARBA" id="ARBA00034617"/>
    </source>
</evidence>
<dbReference type="SMART" id="SM00490">
    <property type="entry name" value="HELICc"/>
    <property type="match status" value="1"/>
</dbReference>
<dbReference type="InterPro" id="IPR001650">
    <property type="entry name" value="Helicase_C-like"/>
</dbReference>
<feature type="region of interest" description="Disordered" evidence="8">
    <location>
        <begin position="641"/>
        <end position="699"/>
    </location>
</feature>
<evidence type="ECO:0000313" key="11">
    <source>
        <dbReference type="EMBL" id="TCD65949.1"/>
    </source>
</evidence>
<dbReference type="Pfam" id="PF00271">
    <property type="entry name" value="Helicase_C"/>
    <property type="match status" value="1"/>
</dbReference>
<dbReference type="SMART" id="SM00487">
    <property type="entry name" value="DEXDc"/>
    <property type="match status" value="1"/>
</dbReference>
<dbReference type="Gene3D" id="3.40.50.300">
    <property type="entry name" value="P-loop containing nucleotide triphosphate hydrolases"/>
    <property type="match status" value="2"/>
</dbReference>
<comment type="catalytic activity">
    <reaction evidence="6">
        <text>Couples ATP hydrolysis with the unwinding of duplex DNA by translocating in the 3'-5' direction.</text>
        <dbReference type="EC" id="5.6.2.4"/>
    </reaction>
</comment>
<reference evidence="11 12" key="1">
    <citation type="submission" date="2018-11" db="EMBL/GenBank/DDBJ databases">
        <title>Genome assembly of Steccherinum ochraceum LE-BIN_3174, the white-rot fungus of the Steccherinaceae family (The Residual Polyporoid clade, Polyporales, Basidiomycota).</title>
        <authorList>
            <person name="Fedorova T.V."/>
            <person name="Glazunova O.A."/>
            <person name="Landesman E.O."/>
            <person name="Moiseenko K.V."/>
            <person name="Psurtseva N.V."/>
            <person name="Savinova O.S."/>
            <person name="Shakhova N.V."/>
            <person name="Tyazhelova T.V."/>
            <person name="Vasina D.V."/>
        </authorList>
    </citation>
    <scope>NUCLEOTIDE SEQUENCE [LARGE SCALE GENOMIC DNA]</scope>
    <source>
        <strain evidence="11 12">LE-BIN_3174</strain>
    </source>
</reference>
<evidence type="ECO:0000256" key="4">
    <source>
        <dbReference type="ARBA" id="ARBA00023125"/>
    </source>
</evidence>
<comment type="similarity">
    <text evidence="1">Belongs to the helicase family. RecQ subfamily.</text>
</comment>
<dbReference type="GO" id="GO:0005737">
    <property type="term" value="C:cytoplasm"/>
    <property type="evidence" value="ECO:0007669"/>
    <property type="project" value="TreeGrafter"/>
</dbReference>
<name>A0A4R0RLF5_9APHY</name>
<dbReference type="EC" id="5.6.2.4" evidence="7"/>
<evidence type="ECO:0000256" key="8">
    <source>
        <dbReference type="SAM" id="MobiDB-lite"/>
    </source>
</evidence>
<feature type="region of interest" description="Disordered" evidence="8">
    <location>
        <begin position="548"/>
        <end position="620"/>
    </location>
</feature>
<feature type="compositionally biased region" description="Low complexity" evidence="8">
    <location>
        <begin position="383"/>
        <end position="392"/>
    </location>
</feature>
<keyword evidence="2" id="KW-0547">Nucleotide-binding</keyword>
<dbReference type="PANTHER" id="PTHR13710:SF105">
    <property type="entry name" value="ATP-DEPENDENT DNA HELICASE Q1"/>
    <property type="match status" value="1"/>
</dbReference>
<dbReference type="InterPro" id="IPR027417">
    <property type="entry name" value="P-loop_NTPase"/>
</dbReference>
<comment type="caution">
    <text evidence="11">The sequence shown here is derived from an EMBL/GenBank/DDBJ whole genome shotgun (WGS) entry which is preliminary data.</text>
</comment>
<feature type="region of interest" description="Disordered" evidence="8">
    <location>
        <begin position="822"/>
        <end position="855"/>
    </location>
</feature>
<sequence>MREKYQWDSEPRGFQMAGVQAQLEGVDMIIQAATGSGKTAIAAGPHLFSTSKGKITIMVSPLLALEEEMVHTFRDEFGLNAIAVHGRNGGVSPLVVKELLAGTYQVLLISPEMLQSRQFINRVLRNAKFASRILSVVVDEAHCAISALFLSRYTPFIALTATLTERVRRDLHVKLKFTKGSSRFVNVGNDRPNVSMVVRSFQHAQNSFADLDFVIPENVRNIEDIPKTMIYVDDIQEGADIIYYLRGLLRRRNPTLANTEGAHHMVRPYNAVMSTEYRREAMEALRGNTGKPLRIMVCTDAAGMASDPLLAAYIVSYMLNNQGCNIPDIDVVVQCKLTKTLSSWIQRAGRAARGKNRAGLAVIIVERTAFHPDRVQDPDKTSGSKGSSSRTRGTGGNSSGSQSKEVGKRNKEWAQAHGVLRVPSVPCCDICDPTLFDRTRPSPKTQKQEAAARTRSANEKLPVQGSPDCLAAAALTRWRRAVYKRDHEYAQYGSDAILPQDEIDTLTSYGPLTPVAISQLVASSWVFWEKHGDELVREIGKLTINYTPIEKPTSDTTPSKSQAADPPLPAPSTSTGATPTSATSVPVETTSTAAKRSRRADSSASSQMPNTTPAHAAPVAKRAPVGAPFSTQGVQQTPPVVYSHAYPTPLSTPQPRNAVSTLHSAPMTSQSGWLPGSSSGYHLAPPRPPPQQAPSEHPNYSHVMSSVHATHMHYRSPALTFQSPPQTVHPPTTTIFGTPTPSSRQMRGPPTQVYSSGLPTATSQPSPSFHVPLGPFDSTSLLQLPHGPTYGMPTLPGRPLLPPAGSSNYNNHFFQQQAYITPQQHPQNSGVPHATHSLRTSGEDSGLSGTTGQQLQHIQSASLYSVWPHFDPNMSIPRRD</sequence>
<keyword evidence="4" id="KW-0238">DNA-binding</keyword>
<keyword evidence="12" id="KW-1185">Reference proteome</keyword>
<dbReference type="Proteomes" id="UP000292702">
    <property type="component" value="Unassembled WGS sequence"/>
</dbReference>
<evidence type="ECO:0000313" key="12">
    <source>
        <dbReference type="Proteomes" id="UP000292702"/>
    </source>
</evidence>
<proteinExistence type="inferred from homology"/>
<dbReference type="GO" id="GO:0000724">
    <property type="term" value="P:double-strand break repair via homologous recombination"/>
    <property type="evidence" value="ECO:0007669"/>
    <property type="project" value="TreeGrafter"/>
</dbReference>
<evidence type="ECO:0000256" key="1">
    <source>
        <dbReference type="ARBA" id="ARBA00005446"/>
    </source>
</evidence>